<evidence type="ECO:0000256" key="5">
    <source>
        <dbReference type="ARBA" id="ARBA00022801"/>
    </source>
</evidence>
<dbReference type="KEGG" id="nia:A8C56_07280"/>
<evidence type="ECO:0000256" key="2">
    <source>
        <dbReference type="ARBA" id="ARBA00022490"/>
    </source>
</evidence>
<dbReference type="EC" id="3.1.21.7" evidence="6"/>
<evidence type="ECO:0000256" key="3">
    <source>
        <dbReference type="ARBA" id="ARBA00022722"/>
    </source>
</evidence>
<dbReference type="Gene3D" id="3.30.2170.10">
    <property type="entry name" value="archaeoglobus fulgidus dsm 4304 superfamily"/>
    <property type="match status" value="1"/>
</dbReference>
<dbReference type="GO" id="GO:0006281">
    <property type="term" value="P:DNA repair"/>
    <property type="evidence" value="ECO:0007669"/>
    <property type="project" value="UniProtKB-UniRule"/>
</dbReference>
<organism evidence="7 8">
    <name type="scientific">Niabella ginsenosidivorans</name>
    <dbReference type="NCBI Taxonomy" id="1176587"/>
    <lineage>
        <taxon>Bacteria</taxon>
        <taxon>Pseudomonadati</taxon>
        <taxon>Bacteroidota</taxon>
        <taxon>Chitinophagia</taxon>
        <taxon>Chitinophagales</taxon>
        <taxon>Chitinophagaceae</taxon>
        <taxon>Niabella</taxon>
    </lineage>
</organism>
<keyword evidence="6" id="KW-0460">Magnesium</keyword>
<dbReference type="Proteomes" id="UP000077667">
    <property type="component" value="Chromosome"/>
</dbReference>
<evidence type="ECO:0000256" key="1">
    <source>
        <dbReference type="ARBA" id="ARBA00004496"/>
    </source>
</evidence>
<sequence length="227" mass="25306">MTDPEFYNTLTPSEAVAIQKQLREKVTLDPFTGPIRLIGGADISFNKFEETVYAGIVVLKYPELLVQTYVVVTFTVKFPYVSGLLAFREVPALLKAWQQLAQKPDILVLDGQGIAHPRRMGIATHFGIIAGQPTIGCGKSRLTGSYQEPANQQFAATPLMHKEEQIGNVLRSKANCKPVFVSPGYHVSMLQSLDIIKRCVRKHRIPEPTRLAHLLVNEERVKARGNE</sequence>
<dbReference type="PANTHER" id="PTHR28511:SF1">
    <property type="entry name" value="ENDONUCLEASE V"/>
    <property type="match status" value="1"/>
</dbReference>
<evidence type="ECO:0000313" key="8">
    <source>
        <dbReference type="Proteomes" id="UP000077667"/>
    </source>
</evidence>
<dbReference type="AlphaFoldDB" id="A0A1A9I0E1"/>
<evidence type="ECO:0000313" key="7">
    <source>
        <dbReference type="EMBL" id="ANH80805.1"/>
    </source>
</evidence>
<dbReference type="GO" id="GO:0016891">
    <property type="term" value="F:RNA endonuclease activity producing 5'-phosphomonoesters, hydrolytic mechanism"/>
    <property type="evidence" value="ECO:0007669"/>
    <property type="project" value="TreeGrafter"/>
</dbReference>
<keyword evidence="6" id="KW-0479">Metal-binding</keyword>
<accession>A0A1A9I0E1</accession>
<dbReference type="InterPro" id="IPR007581">
    <property type="entry name" value="Endonuclease-V"/>
</dbReference>
<keyword evidence="5 6" id="KW-0378">Hydrolase</keyword>
<dbReference type="HAMAP" id="MF_00801">
    <property type="entry name" value="Endonuclease_5"/>
    <property type="match status" value="1"/>
</dbReference>
<comment type="similarity">
    <text evidence="6">Belongs to the endonuclease V family.</text>
</comment>
<dbReference type="Pfam" id="PF04493">
    <property type="entry name" value="Endonuclease_5"/>
    <property type="match status" value="1"/>
</dbReference>
<keyword evidence="8" id="KW-1185">Reference proteome</keyword>
<keyword evidence="4 6" id="KW-0255">Endonuclease</keyword>
<keyword evidence="3 6" id="KW-0540">Nuclease</keyword>
<feature type="binding site" evidence="6">
    <location>
        <position position="42"/>
    </location>
    <ligand>
        <name>Mg(2+)</name>
        <dbReference type="ChEBI" id="CHEBI:18420"/>
    </ligand>
</feature>
<dbReference type="NCBIfam" id="NF008629">
    <property type="entry name" value="PRK11617.1"/>
    <property type="match status" value="1"/>
</dbReference>
<dbReference type="OrthoDB" id="9790916at2"/>
<name>A0A1A9I0E1_9BACT</name>
<dbReference type="GO" id="GO:0000287">
    <property type="term" value="F:magnesium ion binding"/>
    <property type="evidence" value="ECO:0007669"/>
    <property type="project" value="UniProtKB-UniRule"/>
</dbReference>
<reference evidence="7 8" key="1">
    <citation type="submission" date="2016-05" db="EMBL/GenBank/DDBJ databases">
        <title>Niabella ginsenosidivorans BS26 whole genome sequencing.</title>
        <authorList>
            <person name="Im W.T."/>
            <person name="Siddiqi M.Z."/>
        </authorList>
    </citation>
    <scope>NUCLEOTIDE SEQUENCE [LARGE SCALE GENOMIC DNA]</scope>
    <source>
        <strain evidence="7 8">BS26</strain>
    </source>
</reference>
<dbReference type="GO" id="GO:0005737">
    <property type="term" value="C:cytoplasm"/>
    <property type="evidence" value="ECO:0007669"/>
    <property type="project" value="UniProtKB-SubCell"/>
</dbReference>
<dbReference type="GO" id="GO:0003727">
    <property type="term" value="F:single-stranded RNA binding"/>
    <property type="evidence" value="ECO:0007669"/>
    <property type="project" value="TreeGrafter"/>
</dbReference>
<dbReference type="CDD" id="cd06559">
    <property type="entry name" value="Endonuclease_V"/>
    <property type="match status" value="1"/>
</dbReference>
<keyword evidence="2 6" id="KW-0963">Cytoplasm</keyword>
<dbReference type="RefSeq" id="WP_067753916.1">
    <property type="nucleotide sequence ID" value="NZ_CP015772.1"/>
</dbReference>
<comment type="cofactor">
    <cofactor evidence="6">
        <name>Mg(2+)</name>
        <dbReference type="ChEBI" id="CHEBI:18420"/>
    </cofactor>
</comment>
<dbReference type="EMBL" id="CP015772">
    <property type="protein sequence ID" value="ANH80805.1"/>
    <property type="molecule type" value="Genomic_DNA"/>
</dbReference>
<dbReference type="STRING" id="1176587.A8C56_07280"/>
<comment type="function">
    <text evidence="6">DNA repair enzyme involved in the repair of deaminated bases. Selectively cleaves double-stranded DNA at the second phosphodiester bond 3' to a deoxyinosine leaving behind the intact lesion on the nicked DNA.</text>
</comment>
<keyword evidence="6" id="KW-0227">DNA damage</keyword>
<dbReference type="PANTHER" id="PTHR28511">
    <property type="entry name" value="ENDONUCLEASE V"/>
    <property type="match status" value="1"/>
</dbReference>
<proteinExistence type="inferred from homology"/>
<keyword evidence="6" id="KW-0234">DNA repair</keyword>
<comment type="catalytic activity">
    <reaction evidence="6">
        <text>Endonucleolytic cleavage at apurinic or apyrimidinic sites to products with a 5'-phosphate.</text>
        <dbReference type="EC" id="3.1.21.7"/>
    </reaction>
</comment>
<protein>
    <recommendedName>
        <fullName evidence="6">Endonuclease V</fullName>
        <ecNumber evidence="6">3.1.21.7</ecNumber>
    </recommendedName>
    <alternativeName>
        <fullName evidence="6">Deoxyinosine 3'endonuclease</fullName>
    </alternativeName>
    <alternativeName>
        <fullName evidence="6">Deoxyribonuclease V</fullName>
        <shortName evidence="6">DNase V</shortName>
    </alternativeName>
</protein>
<feature type="binding site" evidence="6">
    <location>
        <position position="110"/>
    </location>
    <ligand>
        <name>Mg(2+)</name>
        <dbReference type="ChEBI" id="CHEBI:18420"/>
    </ligand>
</feature>
<feature type="site" description="Interaction with target DNA" evidence="6">
    <location>
        <position position="80"/>
    </location>
</feature>
<comment type="subcellular location">
    <subcellularLocation>
        <location evidence="1 6">Cytoplasm</location>
    </subcellularLocation>
</comment>
<evidence type="ECO:0000256" key="6">
    <source>
        <dbReference type="HAMAP-Rule" id="MF_00801"/>
    </source>
</evidence>
<dbReference type="GO" id="GO:0043737">
    <property type="term" value="F:deoxyribonuclease V activity"/>
    <property type="evidence" value="ECO:0007669"/>
    <property type="project" value="UniProtKB-UniRule"/>
</dbReference>
<evidence type="ECO:0000256" key="4">
    <source>
        <dbReference type="ARBA" id="ARBA00022759"/>
    </source>
</evidence>
<gene>
    <name evidence="6" type="primary">nfi</name>
    <name evidence="7" type="ORF">A8C56_07280</name>
</gene>